<evidence type="ECO:0000313" key="2">
    <source>
        <dbReference type="EMBL" id="MBK6299814.1"/>
    </source>
</evidence>
<feature type="transmembrane region" description="Helical" evidence="1">
    <location>
        <begin position="90"/>
        <end position="110"/>
    </location>
</feature>
<feature type="transmembrane region" description="Helical" evidence="1">
    <location>
        <begin position="7"/>
        <end position="27"/>
    </location>
</feature>
<dbReference type="AlphaFoldDB" id="A0A934X416"/>
<dbReference type="Pfam" id="PF11188">
    <property type="entry name" value="DUF2975"/>
    <property type="match status" value="1"/>
</dbReference>
<keyword evidence="1" id="KW-0472">Membrane</keyword>
<name>A0A934X416_9MICO</name>
<dbReference type="Proteomes" id="UP000718281">
    <property type="component" value="Unassembled WGS sequence"/>
</dbReference>
<organism evidence="2 3">
    <name type="scientific">Candidatus Phosphoribacter hodrii</name>
    <dbReference type="NCBI Taxonomy" id="2953743"/>
    <lineage>
        <taxon>Bacteria</taxon>
        <taxon>Bacillati</taxon>
        <taxon>Actinomycetota</taxon>
        <taxon>Actinomycetes</taxon>
        <taxon>Micrococcales</taxon>
        <taxon>Dermatophilaceae</taxon>
        <taxon>Candidatus Phosphoribacter</taxon>
    </lineage>
</organism>
<sequence length="156" mass="16351">MTITRLLRVLLVAFAAGLAVGVLMAHWLSLDVAQTYPEVAHLRAPAFWAAVVGLVPLVVAAGAMWRFLALVDRGEAFSGASARLVRRVSVVFLVLAVYIAVAAVVLGGALPQSSPTFTLAVMAAESVALFLMAACALLGRLLREAGLPLHRNPLPA</sequence>
<evidence type="ECO:0000313" key="3">
    <source>
        <dbReference type="Proteomes" id="UP000718281"/>
    </source>
</evidence>
<accession>A0A934X416</accession>
<comment type="caution">
    <text evidence="2">The sequence shown here is derived from an EMBL/GenBank/DDBJ whole genome shotgun (WGS) entry which is preliminary data.</text>
</comment>
<dbReference type="EMBL" id="JADIXZ010000001">
    <property type="protein sequence ID" value="MBK6299814.1"/>
    <property type="molecule type" value="Genomic_DNA"/>
</dbReference>
<feature type="transmembrane region" description="Helical" evidence="1">
    <location>
        <begin position="116"/>
        <end position="142"/>
    </location>
</feature>
<evidence type="ECO:0000256" key="1">
    <source>
        <dbReference type="SAM" id="Phobius"/>
    </source>
</evidence>
<dbReference type="InterPro" id="IPR021354">
    <property type="entry name" value="DUF2975"/>
</dbReference>
<reference evidence="2 3" key="1">
    <citation type="submission" date="2020-10" db="EMBL/GenBank/DDBJ databases">
        <title>Connecting structure to function with the recovery of over 1000 high-quality activated sludge metagenome-assembled genomes encoding full-length rRNA genes using long-read sequencing.</title>
        <authorList>
            <person name="Singleton C.M."/>
            <person name="Petriglieri F."/>
            <person name="Kristensen J.M."/>
            <person name="Kirkegaard R.H."/>
            <person name="Michaelsen T.Y."/>
            <person name="Andersen M.H."/>
            <person name="Karst S.M."/>
            <person name="Dueholm M.S."/>
            <person name="Nielsen P.H."/>
            <person name="Albertsen M."/>
        </authorList>
    </citation>
    <scope>NUCLEOTIDE SEQUENCE [LARGE SCALE GENOMIC DNA]</scope>
    <source>
        <strain evidence="2">AalE_18-Q3-R2-46_BAT3C.188</strain>
    </source>
</reference>
<gene>
    <name evidence="2" type="ORF">IPF40_01745</name>
</gene>
<proteinExistence type="predicted"/>
<protein>
    <submittedName>
        <fullName evidence="2">DUF2975 domain-containing protein</fullName>
    </submittedName>
</protein>
<keyword evidence="1" id="KW-1133">Transmembrane helix</keyword>
<keyword evidence="1" id="KW-0812">Transmembrane</keyword>
<feature type="transmembrane region" description="Helical" evidence="1">
    <location>
        <begin position="47"/>
        <end position="69"/>
    </location>
</feature>